<name>A0AAD4G844_BOLED</name>
<dbReference type="AlphaFoldDB" id="A0AAD4G844"/>
<feature type="compositionally biased region" description="Basic residues" evidence="1">
    <location>
        <begin position="186"/>
        <end position="198"/>
    </location>
</feature>
<reference evidence="2" key="2">
    <citation type="journal article" date="2020" name="Nat. Commun.">
        <title>Large-scale genome sequencing of mycorrhizal fungi provides insights into the early evolution of symbiotic traits.</title>
        <authorList>
            <person name="Miyauchi S."/>
            <person name="Kiss E."/>
            <person name="Kuo A."/>
            <person name="Drula E."/>
            <person name="Kohler A."/>
            <person name="Sanchez-Garcia M."/>
            <person name="Morin E."/>
            <person name="Andreopoulos B."/>
            <person name="Barry K.W."/>
            <person name="Bonito G."/>
            <person name="Buee M."/>
            <person name="Carver A."/>
            <person name="Chen C."/>
            <person name="Cichocki N."/>
            <person name="Clum A."/>
            <person name="Culley D."/>
            <person name="Crous P.W."/>
            <person name="Fauchery L."/>
            <person name="Girlanda M."/>
            <person name="Hayes R.D."/>
            <person name="Keri Z."/>
            <person name="LaButti K."/>
            <person name="Lipzen A."/>
            <person name="Lombard V."/>
            <person name="Magnuson J."/>
            <person name="Maillard F."/>
            <person name="Murat C."/>
            <person name="Nolan M."/>
            <person name="Ohm R.A."/>
            <person name="Pangilinan J."/>
            <person name="Pereira M.F."/>
            <person name="Perotto S."/>
            <person name="Peter M."/>
            <person name="Pfister S."/>
            <person name="Riley R."/>
            <person name="Sitrit Y."/>
            <person name="Stielow J.B."/>
            <person name="Szollosi G."/>
            <person name="Zifcakova L."/>
            <person name="Stursova M."/>
            <person name="Spatafora J.W."/>
            <person name="Tedersoo L."/>
            <person name="Vaario L.M."/>
            <person name="Yamada A."/>
            <person name="Yan M."/>
            <person name="Wang P."/>
            <person name="Xu J."/>
            <person name="Bruns T."/>
            <person name="Baldrian P."/>
            <person name="Vilgalys R."/>
            <person name="Dunand C."/>
            <person name="Henrissat B."/>
            <person name="Grigoriev I.V."/>
            <person name="Hibbett D."/>
            <person name="Nagy L.G."/>
            <person name="Martin F.M."/>
        </authorList>
    </citation>
    <scope>NUCLEOTIDE SEQUENCE</scope>
    <source>
        <strain evidence="2">BED1</strain>
    </source>
</reference>
<evidence type="ECO:0000313" key="2">
    <source>
        <dbReference type="EMBL" id="KAF8423697.1"/>
    </source>
</evidence>
<evidence type="ECO:0000256" key="1">
    <source>
        <dbReference type="SAM" id="MobiDB-lite"/>
    </source>
</evidence>
<comment type="caution">
    <text evidence="2">The sequence shown here is derived from an EMBL/GenBank/DDBJ whole genome shotgun (WGS) entry which is preliminary data.</text>
</comment>
<reference evidence="2" key="1">
    <citation type="submission" date="2019-10" db="EMBL/GenBank/DDBJ databases">
        <authorList>
            <consortium name="DOE Joint Genome Institute"/>
            <person name="Kuo A."/>
            <person name="Miyauchi S."/>
            <person name="Kiss E."/>
            <person name="Drula E."/>
            <person name="Kohler A."/>
            <person name="Sanchez-Garcia M."/>
            <person name="Andreopoulos B."/>
            <person name="Barry K.W."/>
            <person name="Bonito G."/>
            <person name="Buee M."/>
            <person name="Carver A."/>
            <person name="Chen C."/>
            <person name="Cichocki N."/>
            <person name="Clum A."/>
            <person name="Culley D."/>
            <person name="Crous P.W."/>
            <person name="Fauchery L."/>
            <person name="Girlanda M."/>
            <person name="Hayes R."/>
            <person name="Keri Z."/>
            <person name="LaButti K."/>
            <person name="Lipzen A."/>
            <person name="Lombard V."/>
            <person name="Magnuson J."/>
            <person name="Maillard F."/>
            <person name="Morin E."/>
            <person name="Murat C."/>
            <person name="Nolan M."/>
            <person name="Ohm R."/>
            <person name="Pangilinan J."/>
            <person name="Pereira M."/>
            <person name="Perotto S."/>
            <person name="Peter M."/>
            <person name="Riley R."/>
            <person name="Sitrit Y."/>
            <person name="Stielow B."/>
            <person name="Szollosi G."/>
            <person name="Zifcakova L."/>
            <person name="Stursova M."/>
            <person name="Spatafora J.W."/>
            <person name="Tedersoo L."/>
            <person name="Vaario L.-M."/>
            <person name="Yamada A."/>
            <person name="Yan M."/>
            <person name="Wang P."/>
            <person name="Xu J."/>
            <person name="Bruns T."/>
            <person name="Baldrian P."/>
            <person name="Vilgalys R."/>
            <person name="Henrissat B."/>
            <person name="Grigoriev I.V."/>
            <person name="Hibbett D."/>
            <person name="Nagy L.G."/>
            <person name="Martin F.M."/>
        </authorList>
    </citation>
    <scope>NUCLEOTIDE SEQUENCE</scope>
    <source>
        <strain evidence="2">BED1</strain>
    </source>
</reference>
<dbReference type="EMBL" id="WHUW01000113">
    <property type="protein sequence ID" value="KAF8423697.1"/>
    <property type="molecule type" value="Genomic_DNA"/>
</dbReference>
<sequence length="222" mass="25257">MCMYQYGSTFWILPALDGTKRKAIPELRQPLCVHIQFVGKGPALRAEPSFFPDFCHRYWQRHPSYSRWGRGHLEMKMNWGYTCLWTSLCTRGRREEEAEGEWMDERERMGKSPERSSARDGSPTCRVVRELRGRERLAGACARQSGSRAPDPKGVSCETPEWEWRQSVVGGCAETGEDERRGGGAKTRRAAALVRRRHRTVASLVPQSITQCTSTSSPSHSH</sequence>
<feature type="region of interest" description="Disordered" evidence="1">
    <location>
        <begin position="141"/>
        <end position="160"/>
    </location>
</feature>
<gene>
    <name evidence="2" type="ORF">L210DRAFT_2135353</name>
</gene>
<feature type="region of interest" description="Disordered" evidence="1">
    <location>
        <begin position="99"/>
        <end position="124"/>
    </location>
</feature>
<feature type="compositionally biased region" description="Basic and acidic residues" evidence="1">
    <location>
        <begin position="103"/>
        <end position="118"/>
    </location>
</feature>
<dbReference type="Proteomes" id="UP001194468">
    <property type="component" value="Unassembled WGS sequence"/>
</dbReference>
<evidence type="ECO:0000313" key="3">
    <source>
        <dbReference type="Proteomes" id="UP001194468"/>
    </source>
</evidence>
<accession>A0AAD4G844</accession>
<organism evidence="2 3">
    <name type="scientific">Boletus edulis BED1</name>
    <dbReference type="NCBI Taxonomy" id="1328754"/>
    <lineage>
        <taxon>Eukaryota</taxon>
        <taxon>Fungi</taxon>
        <taxon>Dikarya</taxon>
        <taxon>Basidiomycota</taxon>
        <taxon>Agaricomycotina</taxon>
        <taxon>Agaricomycetes</taxon>
        <taxon>Agaricomycetidae</taxon>
        <taxon>Boletales</taxon>
        <taxon>Boletineae</taxon>
        <taxon>Boletaceae</taxon>
        <taxon>Boletoideae</taxon>
        <taxon>Boletus</taxon>
    </lineage>
</organism>
<proteinExistence type="predicted"/>
<protein>
    <submittedName>
        <fullName evidence="2">Uncharacterized protein</fullName>
    </submittedName>
</protein>
<keyword evidence="3" id="KW-1185">Reference proteome</keyword>
<feature type="region of interest" description="Disordered" evidence="1">
    <location>
        <begin position="173"/>
        <end position="198"/>
    </location>
</feature>